<organism evidence="2 3">
    <name type="scientific">Janthinobacterium rivuli</name>
    <dbReference type="NCBI Taxonomy" id="2751478"/>
    <lineage>
        <taxon>Bacteria</taxon>
        <taxon>Pseudomonadati</taxon>
        <taxon>Pseudomonadota</taxon>
        <taxon>Betaproteobacteria</taxon>
        <taxon>Burkholderiales</taxon>
        <taxon>Oxalobacteraceae</taxon>
        <taxon>Janthinobacterium</taxon>
    </lineage>
</organism>
<proteinExistence type="predicted"/>
<keyword evidence="1" id="KW-0472">Membrane</keyword>
<gene>
    <name evidence="2" type="ORF">P9875_15590</name>
</gene>
<dbReference type="EMBL" id="CP121464">
    <property type="protein sequence ID" value="WFR77145.1"/>
    <property type="molecule type" value="Genomic_DNA"/>
</dbReference>
<accession>A0ABY8HX17</accession>
<name>A0ABY8HX17_9BURK</name>
<protein>
    <submittedName>
        <fullName evidence="2">Uncharacterized protein</fullName>
    </submittedName>
</protein>
<dbReference type="RefSeq" id="WP_278315837.1">
    <property type="nucleotide sequence ID" value="NZ_CP121464.1"/>
</dbReference>
<evidence type="ECO:0000313" key="3">
    <source>
        <dbReference type="Proteomes" id="UP001219584"/>
    </source>
</evidence>
<keyword evidence="1" id="KW-0812">Transmembrane</keyword>
<reference evidence="2 3" key="1">
    <citation type="submission" date="2023-04" db="EMBL/GenBank/DDBJ databases">
        <title>Nanopore sequencing of Janthinobacterium from water.</title>
        <authorList>
            <person name="Ciuchcinski K."/>
            <person name="Rokowska A."/>
            <person name="Dziewit L."/>
        </authorList>
    </citation>
    <scope>NUCLEOTIDE SEQUENCE [LARGE SCALE GENOMIC DNA]</scope>
    <source>
        <strain evidence="2 3">DEMB2</strain>
    </source>
</reference>
<dbReference type="Proteomes" id="UP001219584">
    <property type="component" value="Chromosome"/>
</dbReference>
<evidence type="ECO:0000256" key="1">
    <source>
        <dbReference type="SAM" id="Phobius"/>
    </source>
</evidence>
<keyword evidence="3" id="KW-1185">Reference proteome</keyword>
<feature type="transmembrane region" description="Helical" evidence="1">
    <location>
        <begin position="6"/>
        <end position="24"/>
    </location>
</feature>
<feature type="transmembrane region" description="Helical" evidence="1">
    <location>
        <begin position="65"/>
        <end position="92"/>
    </location>
</feature>
<feature type="transmembrane region" description="Helical" evidence="1">
    <location>
        <begin position="36"/>
        <end position="59"/>
    </location>
</feature>
<evidence type="ECO:0000313" key="2">
    <source>
        <dbReference type="EMBL" id="WFR77145.1"/>
    </source>
</evidence>
<sequence length="99" mass="10903">MEYSFSRLIIAASLACLIMGAAALQQMRLGRPIAKVKYFLLKLAVLVWLVSGRFVGTFYSHGFDVAWYIFGAAVSLAGCIVAGIAVLAWAVFTRRKQDR</sequence>
<keyword evidence="1" id="KW-1133">Transmembrane helix</keyword>